<dbReference type="Gene3D" id="3.30.160.250">
    <property type="match status" value="1"/>
</dbReference>
<gene>
    <name evidence="2" type="ORF">B7O98_00365</name>
</gene>
<feature type="domain" description="HicB-like antitoxin of toxin-antitoxin system" evidence="1">
    <location>
        <begin position="8"/>
        <end position="61"/>
    </location>
</feature>
<evidence type="ECO:0000259" key="1">
    <source>
        <dbReference type="Pfam" id="PF15919"/>
    </source>
</evidence>
<sequence>MNERVREFSVVILEDESGGYIAVVPELPGCHTQGDSLDEVIKNVREAIELYLESLSEEEKKELLSRRVVGLQRVKAVA</sequence>
<evidence type="ECO:0000313" key="2">
    <source>
        <dbReference type="EMBL" id="PUA33910.1"/>
    </source>
</evidence>
<dbReference type="PANTHER" id="PTHR34504:SF2">
    <property type="entry name" value="UPF0150 PROTEIN SSL0259"/>
    <property type="match status" value="1"/>
</dbReference>
<protein>
    <recommendedName>
        <fullName evidence="1">HicB-like antitoxin of toxin-antitoxin system domain-containing protein</fullName>
    </recommendedName>
</protein>
<dbReference type="InterPro" id="IPR031807">
    <property type="entry name" value="HicB-like"/>
</dbReference>
<dbReference type="Proteomes" id="UP000244093">
    <property type="component" value="Unassembled WGS sequence"/>
</dbReference>
<comment type="caution">
    <text evidence="2">The sequence shown here is derived from an EMBL/GenBank/DDBJ whole genome shotgun (WGS) entry which is preliminary data.</text>
</comment>
<reference evidence="2 3" key="1">
    <citation type="journal article" date="2018" name="Syst. Appl. Microbiol.">
        <title>A new symbiotic nanoarchaeote (Candidatus Nanoclepta minutus) and its host (Zestosphaera tikiterensis gen. nov., sp. nov.) from a New Zealand hot spring.</title>
        <authorList>
            <person name="St John E."/>
            <person name="Liu Y."/>
            <person name="Podar M."/>
            <person name="Stott M.B."/>
            <person name="Meneghin J."/>
            <person name="Chen Z."/>
            <person name="Lagutin K."/>
            <person name="Mitchell K."/>
            <person name="Reysenbach A.L."/>
        </authorList>
    </citation>
    <scope>NUCLEOTIDE SEQUENCE [LARGE SCALE GENOMIC DNA]</scope>
    <source>
        <strain evidence="2">NZ3</strain>
    </source>
</reference>
<name>A0A2R7Y8Q5_9CREN</name>
<organism evidence="2 3">
    <name type="scientific">Zestosphaera tikiterensis</name>
    <dbReference type="NCBI Taxonomy" id="1973259"/>
    <lineage>
        <taxon>Archaea</taxon>
        <taxon>Thermoproteota</taxon>
        <taxon>Thermoprotei</taxon>
        <taxon>Desulfurococcales</taxon>
        <taxon>Desulfurococcaceae</taxon>
        <taxon>Zestosphaera</taxon>
    </lineage>
</organism>
<dbReference type="PANTHER" id="PTHR34504">
    <property type="entry name" value="ANTITOXIN HICB"/>
    <property type="match status" value="1"/>
</dbReference>
<dbReference type="InterPro" id="IPR051404">
    <property type="entry name" value="TA_system_antitoxin"/>
</dbReference>
<dbReference type="AlphaFoldDB" id="A0A2R7Y8Q5"/>
<dbReference type="EMBL" id="NBVN01000001">
    <property type="protein sequence ID" value="PUA33910.1"/>
    <property type="molecule type" value="Genomic_DNA"/>
</dbReference>
<accession>A0A2R7Y8Q5</accession>
<proteinExistence type="predicted"/>
<dbReference type="Pfam" id="PF15919">
    <property type="entry name" value="HicB_lk_antitox"/>
    <property type="match status" value="1"/>
</dbReference>
<dbReference type="InterPro" id="IPR035069">
    <property type="entry name" value="TTHA1013/TTHA0281-like"/>
</dbReference>
<dbReference type="SUPFAM" id="SSF143100">
    <property type="entry name" value="TTHA1013/TTHA0281-like"/>
    <property type="match status" value="1"/>
</dbReference>
<evidence type="ECO:0000313" key="3">
    <source>
        <dbReference type="Proteomes" id="UP000244093"/>
    </source>
</evidence>